<dbReference type="STRING" id="824.CGRAC_0628"/>
<keyword evidence="1" id="KW-1133">Transmembrane helix</keyword>
<reference evidence="2 3" key="1">
    <citation type="submission" date="2009-07" db="EMBL/GenBank/DDBJ databases">
        <authorList>
            <person name="Madupu R."/>
            <person name="Sebastian Y."/>
            <person name="Durkin A.S."/>
            <person name="Torralba M."/>
            <person name="Methe B."/>
            <person name="Sutton G.G."/>
            <person name="Strausberg R.L."/>
            <person name="Nelson K.E."/>
        </authorList>
    </citation>
    <scope>NUCLEOTIDE SEQUENCE [LARGE SCALE GENOMIC DNA]</scope>
    <source>
        <strain evidence="2 3">RM3268</strain>
    </source>
</reference>
<keyword evidence="1" id="KW-0472">Membrane</keyword>
<name>C8PII6_9BACT</name>
<evidence type="ECO:0000313" key="2">
    <source>
        <dbReference type="EMBL" id="EEV17351.1"/>
    </source>
</evidence>
<evidence type="ECO:0000313" key="3">
    <source>
        <dbReference type="Proteomes" id="UP000005709"/>
    </source>
</evidence>
<sequence>MKTKASYQTDIIAAALGVSAVIGGILYATADVNPFAVIFISVTIASIYDALKTN</sequence>
<proteinExistence type="predicted"/>
<dbReference type="AlphaFoldDB" id="C8PII6"/>
<dbReference type="Proteomes" id="UP000005709">
    <property type="component" value="Unassembled WGS sequence"/>
</dbReference>
<feature type="transmembrane region" description="Helical" evidence="1">
    <location>
        <begin position="35"/>
        <end position="51"/>
    </location>
</feature>
<gene>
    <name evidence="2" type="ORF">CAMGR0001_1648</name>
</gene>
<evidence type="ECO:0000256" key="1">
    <source>
        <dbReference type="SAM" id="Phobius"/>
    </source>
</evidence>
<accession>C8PII6</accession>
<keyword evidence="3" id="KW-1185">Reference proteome</keyword>
<protein>
    <submittedName>
        <fullName evidence="2">Uncharacterized protein</fullName>
    </submittedName>
</protein>
<keyword evidence="1" id="KW-0812">Transmembrane</keyword>
<feature type="transmembrane region" description="Helical" evidence="1">
    <location>
        <begin position="12"/>
        <end position="29"/>
    </location>
</feature>
<comment type="caution">
    <text evidence="2">The sequence shown here is derived from an EMBL/GenBank/DDBJ whole genome shotgun (WGS) entry which is preliminary data.</text>
</comment>
<dbReference type="EMBL" id="ACYG01000027">
    <property type="protein sequence ID" value="EEV17351.1"/>
    <property type="molecule type" value="Genomic_DNA"/>
</dbReference>
<organism evidence="2 3">
    <name type="scientific">Campylobacter gracilis RM3268</name>
    <dbReference type="NCBI Taxonomy" id="553220"/>
    <lineage>
        <taxon>Bacteria</taxon>
        <taxon>Pseudomonadati</taxon>
        <taxon>Campylobacterota</taxon>
        <taxon>Epsilonproteobacteria</taxon>
        <taxon>Campylobacterales</taxon>
        <taxon>Campylobacteraceae</taxon>
        <taxon>Campylobacter</taxon>
    </lineage>
</organism>